<gene>
    <name evidence="1" type="ORF">BDV98DRAFT_587214</name>
</gene>
<dbReference type="EMBL" id="ML178898">
    <property type="protein sequence ID" value="TFK95256.1"/>
    <property type="molecule type" value="Genomic_DNA"/>
</dbReference>
<sequence>MFQLFQRGNSVELIRTSSFPTRTTPAEVTQNLEWEMLRSLQLWSPAASSPALPGLLAFVKNITSLQYVGTPPHSLEEPLLLPSLQSVHLLQLDNPSDFLSQITAPQLQALATGRLAWSSEAFQYLIIRSDCRIQYLYLDHVCHVEGEHLAKLLQQMPSLLLLSVKHTSRIPFIDTLALLGRTDDDESGPLVCPQLSALYFCYTNHKPLRAADIDFMWELYQSIVTFLERRFPKSSSESLPAASEKYMMRFSIPDAGFEEKARRILSDACRANAVNRVCKSSQAESGGRAV</sequence>
<evidence type="ECO:0008006" key="3">
    <source>
        <dbReference type="Google" id="ProtNLM"/>
    </source>
</evidence>
<accession>A0A5C3Q104</accession>
<evidence type="ECO:0000313" key="1">
    <source>
        <dbReference type="EMBL" id="TFK95256.1"/>
    </source>
</evidence>
<protein>
    <recommendedName>
        <fullName evidence="3">F-box domain-containing protein</fullName>
    </recommendedName>
</protein>
<keyword evidence="2" id="KW-1185">Reference proteome</keyword>
<name>A0A5C3Q104_9AGAR</name>
<organism evidence="1 2">
    <name type="scientific">Pterulicium gracile</name>
    <dbReference type="NCBI Taxonomy" id="1884261"/>
    <lineage>
        <taxon>Eukaryota</taxon>
        <taxon>Fungi</taxon>
        <taxon>Dikarya</taxon>
        <taxon>Basidiomycota</taxon>
        <taxon>Agaricomycotina</taxon>
        <taxon>Agaricomycetes</taxon>
        <taxon>Agaricomycetidae</taxon>
        <taxon>Agaricales</taxon>
        <taxon>Pleurotineae</taxon>
        <taxon>Pterulaceae</taxon>
        <taxon>Pterulicium</taxon>
    </lineage>
</organism>
<proteinExistence type="predicted"/>
<evidence type="ECO:0000313" key="2">
    <source>
        <dbReference type="Proteomes" id="UP000305067"/>
    </source>
</evidence>
<dbReference type="Proteomes" id="UP000305067">
    <property type="component" value="Unassembled WGS sequence"/>
</dbReference>
<dbReference type="AlphaFoldDB" id="A0A5C3Q104"/>
<reference evidence="1 2" key="1">
    <citation type="journal article" date="2019" name="Nat. Ecol. Evol.">
        <title>Megaphylogeny resolves global patterns of mushroom evolution.</title>
        <authorList>
            <person name="Varga T."/>
            <person name="Krizsan K."/>
            <person name="Foldi C."/>
            <person name="Dima B."/>
            <person name="Sanchez-Garcia M."/>
            <person name="Sanchez-Ramirez S."/>
            <person name="Szollosi G.J."/>
            <person name="Szarkandi J.G."/>
            <person name="Papp V."/>
            <person name="Albert L."/>
            <person name="Andreopoulos W."/>
            <person name="Angelini C."/>
            <person name="Antonin V."/>
            <person name="Barry K.W."/>
            <person name="Bougher N.L."/>
            <person name="Buchanan P."/>
            <person name="Buyck B."/>
            <person name="Bense V."/>
            <person name="Catcheside P."/>
            <person name="Chovatia M."/>
            <person name="Cooper J."/>
            <person name="Damon W."/>
            <person name="Desjardin D."/>
            <person name="Finy P."/>
            <person name="Geml J."/>
            <person name="Haridas S."/>
            <person name="Hughes K."/>
            <person name="Justo A."/>
            <person name="Karasinski D."/>
            <person name="Kautmanova I."/>
            <person name="Kiss B."/>
            <person name="Kocsube S."/>
            <person name="Kotiranta H."/>
            <person name="LaButti K.M."/>
            <person name="Lechner B.E."/>
            <person name="Liimatainen K."/>
            <person name="Lipzen A."/>
            <person name="Lukacs Z."/>
            <person name="Mihaltcheva S."/>
            <person name="Morgado L.N."/>
            <person name="Niskanen T."/>
            <person name="Noordeloos M.E."/>
            <person name="Ohm R.A."/>
            <person name="Ortiz-Santana B."/>
            <person name="Ovrebo C."/>
            <person name="Racz N."/>
            <person name="Riley R."/>
            <person name="Savchenko A."/>
            <person name="Shiryaev A."/>
            <person name="Soop K."/>
            <person name="Spirin V."/>
            <person name="Szebenyi C."/>
            <person name="Tomsovsky M."/>
            <person name="Tulloss R.E."/>
            <person name="Uehling J."/>
            <person name="Grigoriev I.V."/>
            <person name="Vagvolgyi C."/>
            <person name="Papp T."/>
            <person name="Martin F.M."/>
            <person name="Miettinen O."/>
            <person name="Hibbett D.S."/>
            <person name="Nagy L.G."/>
        </authorList>
    </citation>
    <scope>NUCLEOTIDE SEQUENCE [LARGE SCALE GENOMIC DNA]</scope>
    <source>
        <strain evidence="1 2">CBS 309.79</strain>
    </source>
</reference>